<dbReference type="Pfam" id="PF07766">
    <property type="entry name" value="LETM1_RBD"/>
    <property type="match status" value="1"/>
</dbReference>
<dbReference type="HOGENOM" id="CLU_040089_0_0_1"/>
<dbReference type="InterPro" id="IPR044202">
    <property type="entry name" value="LETM1/MDM38-like"/>
</dbReference>
<evidence type="ECO:0000313" key="11">
    <source>
        <dbReference type="EMBL" id="EPQ27451.1"/>
    </source>
</evidence>
<comment type="subcellular location">
    <subcellularLocation>
        <location evidence="1">Mitochondrion inner membrane</location>
        <topology evidence="1">Single-pass membrane protein</topology>
    </subcellularLocation>
</comment>
<keyword evidence="6 9" id="KW-0472">Membrane</keyword>
<evidence type="ECO:0000256" key="5">
    <source>
        <dbReference type="ARBA" id="ARBA00023128"/>
    </source>
</evidence>
<evidence type="ECO:0000256" key="1">
    <source>
        <dbReference type="ARBA" id="ARBA00004434"/>
    </source>
</evidence>
<protein>
    <recommendedName>
        <fullName evidence="10">Letm1 RBD domain-containing protein</fullName>
    </recommendedName>
</protein>
<dbReference type="GO" id="GO:0030003">
    <property type="term" value="P:intracellular monoatomic cation homeostasis"/>
    <property type="evidence" value="ECO:0007669"/>
    <property type="project" value="TreeGrafter"/>
</dbReference>
<dbReference type="InterPro" id="IPR033122">
    <property type="entry name" value="LETM1-like_RBD"/>
</dbReference>
<sequence>MLSAVRCLHQSSSLLQQVQKGAPAKAGSPPKSPSAPRPAKPAATPQQKKPTASSVTSASVTPAKTDAATSAPTDSATTTTTTTTTTSSEVATEDGKPAQKTLKERAKELWATAKYLFKFYFNGVKQIWANRNRVAEIQQRVAGGGAPLSREEAQLIRVHRADMRKLPLFLTILLILEEALPLVVIWAPSLLPSTCILPNQLLKIRMKEEVARAAAYKKLCEVEEVKALLPVVSGTGQNLRLAQPHKDADDEVLAKIKGETLVQLAKLFSLSTWGGAAMTRRRLVEHLKYIRSDDEMMCEGGGYQFIPQNAEAVAKACSERGLRATEVPQKEMYDTLRTWLLYTTRSPATSRSLSTSSLALLPLQLYNPRSIQEIEASLAAESGRGLMEKTKDVLNEVVETEKKVLERDQKTDDEIQQKAKEAQAARK</sequence>
<keyword evidence="4 9" id="KW-1133">Transmembrane helix</keyword>
<evidence type="ECO:0000259" key="10">
    <source>
        <dbReference type="PROSITE" id="PS51758"/>
    </source>
</evidence>
<dbReference type="PANTHER" id="PTHR14009:SF1">
    <property type="entry name" value="MITOCHONDRIAL PROTON_CALCIUM EXCHANGER PROTEIN"/>
    <property type="match status" value="1"/>
</dbReference>
<dbReference type="KEGG" id="pfp:PFL1_04989"/>
<evidence type="ECO:0000256" key="4">
    <source>
        <dbReference type="ARBA" id="ARBA00022989"/>
    </source>
</evidence>
<dbReference type="eggNOG" id="KOG1043">
    <property type="taxonomic scope" value="Eukaryota"/>
</dbReference>
<dbReference type="EMBL" id="KE361639">
    <property type="protein sequence ID" value="EPQ27451.1"/>
    <property type="molecule type" value="Genomic_DNA"/>
</dbReference>
<feature type="transmembrane region" description="Helical" evidence="9">
    <location>
        <begin position="166"/>
        <end position="187"/>
    </location>
</feature>
<feature type="compositionally biased region" description="Low complexity" evidence="8">
    <location>
        <begin position="40"/>
        <end position="88"/>
    </location>
</feature>
<feature type="compositionally biased region" description="Pro residues" evidence="8">
    <location>
        <begin position="30"/>
        <end position="39"/>
    </location>
</feature>
<dbReference type="OrthoDB" id="73691at2759"/>
<feature type="domain" description="Letm1 RBD" evidence="10">
    <location>
        <begin position="179"/>
        <end position="424"/>
    </location>
</feature>
<evidence type="ECO:0000256" key="6">
    <source>
        <dbReference type="ARBA" id="ARBA00023136"/>
    </source>
</evidence>
<evidence type="ECO:0000256" key="3">
    <source>
        <dbReference type="ARBA" id="ARBA00022792"/>
    </source>
</evidence>
<gene>
    <name evidence="11" type="ORF">PFL1_04989</name>
</gene>
<keyword evidence="2 9" id="KW-0812">Transmembrane</keyword>
<dbReference type="Proteomes" id="UP000053664">
    <property type="component" value="Unassembled WGS sequence"/>
</dbReference>
<keyword evidence="3" id="KW-0999">Mitochondrion inner membrane</keyword>
<evidence type="ECO:0000256" key="9">
    <source>
        <dbReference type="SAM" id="Phobius"/>
    </source>
</evidence>
<evidence type="ECO:0000313" key="12">
    <source>
        <dbReference type="Proteomes" id="UP000053664"/>
    </source>
</evidence>
<feature type="region of interest" description="Disordered" evidence="8">
    <location>
        <begin position="405"/>
        <end position="427"/>
    </location>
</feature>
<dbReference type="GO" id="GO:0043022">
    <property type="term" value="F:ribosome binding"/>
    <property type="evidence" value="ECO:0007669"/>
    <property type="project" value="InterPro"/>
</dbReference>
<dbReference type="AlphaFoldDB" id="A0A061HA41"/>
<evidence type="ECO:0000256" key="8">
    <source>
        <dbReference type="SAM" id="MobiDB-lite"/>
    </source>
</evidence>
<dbReference type="GO" id="GO:0005743">
    <property type="term" value="C:mitochondrial inner membrane"/>
    <property type="evidence" value="ECO:0007669"/>
    <property type="project" value="UniProtKB-SubCell"/>
</dbReference>
<reference evidence="11 12" key="1">
    <citation type="journal article" date="2013" name="Plant Cell">
        <title>The transition from a phytopathogenic smut ancestor to an anamorphic biocontrol agent deciphered by comparative whole-genome analysis.</title>
        <authorList>
            <person name="Lefebvre F."/>
            <person name="Joly D.L."/>
            <person name="Labbe C."/>
            <person name="Teichmann B."/>
            <person name="Linning R."/>
            <person name="Belzile F."/>
            <person name="Bakkeren G."/>
            <person name="Belanger R.R."/>
        </authorList>
    </citation>
    <scope>NUCLEOTIDE SEQUENCE [LARGE SCALE GENOMIC DNA]</scope>
    <source>
        <strain evidence="11 12">PF-1</strain>
    </source>
</reference>
<feature type="region of interest" description="Disordered" evidence="8">
    <location>
        <begin position="14"/>
        <end position="99"/>
    </location>
</feature>
<name>A0A061HA41_9BASI</name>
<dbReference type="RefSeq" id="XP_007880709.1">
    <property type="nucleotide sequence ID" value="XM_007882518.1"/>
</dbReference>
<dbReference type="GeneID" id="19319088"/>
<organism evidence="11 12">
    <name type="scientific">Pseudozyma flocculosa PF-1</name>
    <dbReference type="NCBI Taxonomy" id="1277687"/>
    <lineage>
        <taxon>Eukaryota</taxon>
        <taxon>Fungi</taxon>
        <taxon>Dikarya</taxon>
        <taxon>Basidiomycota</taxon>
        <taxon>Ustilaginomycotina</taxon>
        <taxon>Ustilaginomycetes</taxon>
        <taxon>Ustilaginales</taxon>
        <taxon>Ustilaginaceae</taxon>
        <taxon>Pseudozyma</taxon>
    </lineage>
</organism>
<proteinExistence type="predicted"/>
<accession>A0A061HA41</accession>
<evidence type="ECO:0000256" key="2">
    <source>
        <dbReference type="ARBA" id="ARBA00022692"/>
    </source>
</evidence>
<dbReference type="PANTHER" id="PTHR14009">
    <property type="entry name" value="LEUCINE ZIPPER-EF-HAND CONTAINING TRANSMEMBRANE PROTEIN"/>
    <property type="match status" value="1"/>
</dbReference>
<keyword evidence="5 7" id="KW-0496">Mitochondrion</keyword>
<evidence type="ECO:0000256" key="7">
    <source>
        <dbReference type="PROSITE-ProRule" id="PRU01094"/>
    </source>
</evidence>
<feature type="compositionally biased region" description="Low complexity" evidence="8">
    <location>
        <begin position="14"/>
        <end position="29"/>
    </location>
</feature>
<dbReference type="PROSITE" id="PS51758">
    <property type="entry name" value="LETM1_RBD"/>
    <property type="match status" value="1"/>
</dbReference>